<reference evidence="3 4" key="1">
    <citation type="journal article" date="2019" name="Sci. Rep.">
        <title>Orb-weaving spider Araneus ventricosus genome elucidates the spidroin gene catalogue.</title>
        <authorList>
            <person name="Kono N."/>
            <person name="Nakamura H."/>
            <person name="Ohtoshi R."/>
            <person name="Moran D.A.P."/>
            <person name="Shinohara A."/>
            <person name="Yoshida Y."/>
            <person name="Fujiwara M."/>
            <person name="Mori M."/>
            <person name="Tomita M."/>
            <person name="Arakawa K."/>
        </authorList>
    </citation>
    <scope>NUCLEOTIDE SEQUENCE [LARGE SCALE GENOMIC DNA]</scope>
</reference>
<feature type="region of interest" description="Disordered" evidence="1">
    <location>
        <begin position="506"/>
        <end position="530"/>
    </location>
</feature>
<dbReference type="Proteomes" id="UP000499080">
    <property type="component" value="Unassembled WGS sequence"/>
</dbReference>
<dbReference type="SUPFAM" id="SSF47353">
    <property type="entry name" value="Retrovirus capsid dimerization domain-like"/>
    <property type="match status" value="1"/>
</dbReference>
<sequence>MAYLARSKKEDLLLLAEELGLTVRKEFKVKQLHKLIIESPSYDEEFTRELLGSIKEEREKREDREIEREKQERDREIEREREERARAFELQKLELEVRAASAQPVESRHIPDQPAKIRMHDLMSRFNPKDDVSLFLVLFERQAKIMNIPAENQVTQLISLLPPDIVQLIAREPEEDAKKYEYVKALLLQRFKLSAEKFRQLFNKHQKASESTWYDFYYELKNYLEGWLNGLNVKTFEQLKDLILVDQIKKRTSMEFKEHFMDEWTTIISPTEMVKKIEDLEDVRKTIKSKFFATQTERTKKGQFKPRYENFSKKIEHSRYSKHSYKWNDYRHQKDHRQRGDTRQRDRFPNKNQDHSFDERYRPRCFECGSYSHFKPQFPRLKSNEKINCVSSNDDLLEAYTIRGLVNGFEMPLLRDTGATVDVISQKFVDYAKMTGEHVWVKYLLNDHLVCLPLAEVEIKCELGHMKTKAAVVTNDPGRYVLGNKTANLFKDKPFLKLEKINAVMRRSQTKRSTEEDQNKEAEMEQPEEMTHFEIDEEILPQADEGTSGHLDIVKTKDRLARKQIACESLASRESFLEITDLPRKKKRKPLVKLESDSEVNATTTDGQVSVATDDVIPYSSLGHTEDNELMPQRTKGDAELKKIVTEAVEKAKKFCQPWREREVVAESCNVPVECAQNVMKLFDQDGTIPFIVMYRKKIIGSMQAEKLRELQASYYEVKQVHKKVETVLKTIKHEQFDETIAVSFLCAKTMDEVELLYAPFEPGGKRTLAERSKQLGLQPLTL</sequence>
<keyword evidence="4" id="KW-1185">Reference proteome</keyword>
<dbReference type="PANTHER" id="PTHR46888:SF1">
    <property type="entry name" value="RIBONUCLEASE H"/>
    <property type="match status" value="1"/>
</dbReference>
<name>A0A4Y2PLW2_ARAVE</name>
<proteinExistence type="predicted"/>
<dbReference type="SUPFAM" id="SSF158832">
    <property type="entry name" value="Tex N-terminal region-like"/>
    <property type="match status" value="1"/>
</dbReference>
<dbReference type="Pfam" id="PF09371">
    <property type="entry name" value="Tex_N"/>
    <property type="match status" value="1"/>
</dbReference>
<dbReference type="InterPro" id="IPR018974">
    <property type="entry name" value="Tex-like_N"/>
</dbReference>
<dbReference type="EMBL" id="BGPR01011784">
    <property type="protein sequence ID" value="GBN52945.1"/>
    <property type="molecule type" value="Genomic_DNA"/>
</dbReference>
<evidence type="ECO:0000259" key="2">
    <source>
        <dbReference type="Pfam" id="PF09371"/>
    </source>
</evidence>
<dbReference type="PANTHER" id="PTHR46888">
    <property type="entry name" value="ZINC KNUCKLE DOMAINCONTAINING PROTEIN-RELATED"/>
    <property type="match status" value="1"/>
</dbReference>
<dbReference type="AlphaFoldDB" id="A0A4Y2PLW2"/>
<dbReference type="Gene3D" id="1.10.4020.10">
    <property type="entry name" value="DNA breaking-rejoining enzymes"/>
    <property type="match status" value="1"/>
</dbReference>
<evidence type="ECO:0000256" key="1">
    <source>
        <dbReference type="SAM" id="MobiDB-lite"/>
    </source>
</evidence>
<feature type="domain" description="Tex-like protein N-terminal" evidence="2">
    <location>
        <begin position="663"/>
        <end position="733"/>
    </location>
</feature>
<evidence type="ECO:0000313" key="3">
    <source>
        <dbReference type="EMBL" id="GBN52945.1"/>
    </source>
</evidence>
<dbReference type="Gene3D" id="1.10.10.650">
    <property type="entry name" value="RuvA domain 2-like"/>
    <property type="match status" value="1"/>
</dbReference>
<dbReference type="InterPro" id="IPR023319">
    <property type="entry name" value="Tex-like_HTH_dom_sf"/>
</dbReference>
<dbReference type="OrthoDB" id="8019303at2759"/>
<dbReference type="InterPro" id="IPR038269">
    <property type="entry name" value="SCAN_sf"/>
</dbReference>
<organism evidence="3 4">
    <name type="scientific">Araneus ventricosus</name>
    <name type="common">Orbweaver spider</name>
    <name type="synonym">Epeira ventricosa</name>
    <dbReference type="NCBI Taxonomy" id="182803"/>
    <lineage>
        <taxon>Eukaryota</taxon>
        <taxon>Metazoa</taxon>
        <taxon>Ecdysozoa</taxon>
        <taxon>Arthropoda</taxon>
        <taxon>Chelicerata</taxon>
        <taxon>Arachnida</taxon>
        <taxon>Araneae</taxon>
        <taxon>Araneomorphae</taxon>
        <taxon>Entelegynae</taxon>
        <taxon>Araneoidea</taxon>
        <taxon>Araneidae</taxon>
        <taxon>Araneus</taxon>
    </lineage>
</organism>
<gene>
    <name evidence="3" type="primary">SRBD1_2</name>
    <name evidence="3" type="ORF">AVEN_135034_1</name>
</gene>
<feature type="compositionally biased region" description="Basic and acidic residues" evidence="1">
    <location>
        <begin position="512"/>
        <end position="530"/>
    </location>
</feature>
<evidence type="ECO:0000313" key="4">
    <source>
        <dbReference type="Proteomes" id="UP000499080"/>
    </source>
</evidence>
<accession>A0A4Y2PLW2</accession>
<protein>
    <submittedName>
        <fullName evidence="3">S1 RNA-binding domain-containing protein 1</fullName>
    </submittedName>
</protein>
<comment type="caution">
    <text evidence="3">The sequence shown here is derived from an EMBL/GenBank/DDBJ whole genome shotgun (WGS) entry which is preliminary data.</text>
</comment>
<feature type="region of interest" description="Disordered" evidence="1">
    <location>
        <begin position="331"/>
        <end position="356"/>
    </location>
</feature>
<feature type="region of interest" description="Disordered" evidence="1">
    <location>
        <begin position="57"/>
        <end position="79"/>
    </location>
</feature>